<dbReference type="GO" id="GO:0016787">
    <property type="term" value="F:hydrolase activity"/>
    <property type="evidence" value="ECO:0007669"/>
    <property type="project" value="InterPro"/>
</dbReference>
<dbReference type="Gene3D" id="3.40.50.300">
    <property type="entry name" value="P-loop containing nucleotide triphosphate hydrolases"/>
    <property type="match status" value="2"/>
</dbReference>
<evidence type="ECO:0000313" key="2">
    <source>
        <dbReference type="EMBL" id="RZT80238.1"/>
    </source>
</evidence>
<dbReference type="GO" id="GO:0003677">
    <property type="term" value="F:DNA binding"/>
    <property type="evidence" value="ECO:0007669"/>
    <property type="project" value="InterPro"/>
</dbReference>
<name>A0A4Q7UIG5_9ACTN</name>
<dbReference type="Pfam" id="PF04851">
    <property type="entry name" value="ResIII"/>
    <property type="match status" value="1"/>
</dbReference>
<dbReference type="InterPro" id="IPR050742">
    <property type="entry name" value="Helicase_Restrict-Modif_Enz"/>
</dbReference>
<dbReference type="InterPro" id="IPR006935">
    <property type="entry name" value="Helicase/UvrB_N"/>
</dbReference>
<keyword evidence="3" id="KW-1185">Reference proteome</keyword>
<sequence length="864" mass="95396">MRYTLKDYQADAVGDVLTNLAKARNIYRDYGDPSQFALTATTGAGKTVMAAAAIEALFYGNDSLDFEPDRTAVVLWFSDDPSLNEQTRIRLEAASEKLESDTVVIQHPFKHPKLSAGKIYFLNTHKLTKSSLLTRGHESAQDDNQIELVRASSLPDRQEYTIWGTLANTIKDPNLTLYMVLDEAHRGMGNQSADKPTIVKRLINGQGDVPAMPVVWGISATVQRFEDAMKAAEVSASRIALPKVLVDPERVQESGLLKDDIVLDIPAESGAFDSVLLSRATRKIVESTKAWAAYAEEQSDADAVIPLMVLQSPNTPASDMLARALDTIFANWPDLRPDSVAHVLGDHSPQQWGMYHVPYIAPERVQDAKHVRVLIAKDAISTGWDCPRAEVLVSFRPAKDATHITQLLGRMVRTPLARRIPGSEKLNSVECILPFFDRRTATNVVKILLGTLEEFPESTGGRRVLIDPQEMTPNPAIPEEVWEVLEGLPSQSLPKRGTKPVKRLTALAHALAADGLRPEAGKEAHSVMHDVLDGLSVRYKDKLAEAVAEIWTVRGETITGSAGAEAPVYSAFAETADDRAIRDAFRAAGRVLSPDLAGTYVDHLAGPDDPDTDDDGLRDAHVKVAALALVPEVREDLDREADKLAAKWFDEYRVAVKNLTDERQAVYNDIRAMSIEPQRLSITRPRSAMVETQTRDEEGNARPMPTQPLHLLSDSAGQYPVGRPVFNSWELDVIDKELGRPGVIAWYRNPQRASQESLGVAYKDRKGTWRSMRPDFVFFSLTPNGVKASIVDPHSDYLGDALPKLRGLAAFAAEFGDEFHRIEAINKVGNQLRVLDLKDESVRLAVDTADSPEMLYESRNAANY</sequence>
<dbReference type="Proteomes" id="UP000293781">
    <property type="component" value="Unassembled WGS sequence"/>
</dbReference>
<dbReference type="EMBL" id="SHKK01000001">
    <property type="protein sequence ID" value="RZT80238.1"/>
    <property type="molecule type" value="Genomic_DNA"/>
</dbReference>
<evidence type="ECO:0000313" key="3">
    <source>
        <dbReference type="Proteomes" id="UP000293781"/>
    </source>
</evidence>
<comment type="caution">
    <text evidence="2">The sequence shown here is derived from an EMBL/GenBank/DDBJ whole genome shotgun (WGS) entry which is preliminary data.</text>
</comment>
<keyword evidence="2" id="KW-0378">Hydrolase</keyword>
<dbReference type="InterPro" id="IPR027417">
    <property type="entry name" value="P-loop_NTPase"/>
</dbReference>
<dbReference type="OrthoDB" id="9804145at2"/>
<dbReference type="AlphaFoldDB" id="A0A4Q7UIG5"/>
<dbReference type="GO" id="GO:0005829">
    <property type="term" value="C:cytosol"/>
    <property type="evidence" value="ECO:0007669"/>
    <property type="project" value="TreeGrafter"/>
</dbReference>
<keyword evidence="2" id="KW-0547">Nucleotide-binding</keyword>
<dbReference type="GO" id="GO:0005524">
    <property type="term" value="F:ATP binding"/>
    <property type="evidence" value="ECO:0007669"/>
    <property type="project" value="InterPro"/>
</dbReference>
<proteinExistence type="predicted"/>
<feature type="domain" description="Helicase/UvrB N-terminal" evidence="1">
    <location>
        <begin position="3"/>
        <end position="193"/>
    </location>
</feature>
<dbReference type="SUPFAM" id="SSF52540">
    <property type="entry name" value="P-loop containing nucleoside triphosphate hydrolases"/>
    <property type="match status" value="1"/>
</dbReference>
<dbReference type="GO" id="GO:0004386">
    <property type="term" value="F:helicase activity"/>
    <property type="evidence" value="ECO:0007669"/>
    <property type="project" value="UniProtKB-KW"/>
</dbReference>
<gene>
    <name evidence="2" type="ORF">EV382_3484</name>
</gene>
<accession>A0A4Q7UIG5</accession>
<dbReference type="PANTHER" id="PTHR47396:SF1">
    <property type="entry name" value="ATP-DEPENDENT HELICASE IRC3-RELATED"/>
    <property type="match status" value="1"/>
</dbReference>
<protein>
    <submittedName>
        <fullName evidence="2">Superfamily II DNA or RNA helicase</fullName>
    </submittedName>
</protein>
<dbReference type="RefSeq" id="WP_130403197.1">
    <property type="nucleotide sequence ID" value="NZ_SHKK01000001.1"/>
</dbReference>
<reference evidence="2 3" key="1">
    <citation type="submission" date="2019-02" db="EMBL/GenBank/DDBJ databases">
        <title>Sequencing the genomes of 1000 actinobacteria strains.</title>
        <authorList>
            <person name="Klenk H.-P."/>
        </authorList>
    </citation>
    <scope>NUCLEOTIDE SEQUENCE [LARGE SCALE GENOMIC DNA]</scope>
    <source>
        <strain evidence="2 3">DSM 45888</strain>
    </source>
</reference>
<keyword evidence="2" id="KW-0067">ATP-binding</keyword>
<organism evidence="2 3">
    <name type="scientific">Micromonospora violae</name>
    <dbReference type="NCBI Taxonomy" id="1278207"/>
    <lineage>
        <taxon>Bacteria</taxon>
        <taxon>Bacillati</taxon>
        <taxon>Actinomycetota</taxon>
        <taxon>Actinomycetes</taxon>
        <taxon>Micromonosporales</taxon>
        <taxon>Micromonosporaceae</taxon>
        <taxon>Micromonospora</taxon>
    </lineage>
</organism>
<dbReference type="PANTHER" id="PTHR47396">
    <property type="entry name" value="TYPE I RESTRICTION ENZYME ECOKI R PROTEIN"/>
    <property type="match status" value="1"/>
</dbReference>
<evidence type="ECO:0000259" key="1">
    <source>
        <dbReference type="Pfam" id="PF04851"/>
    </source>
</evidence>
<keyword evidence="2" id="KW-0347">Helicase</keyword>